<dbReference type="PANTHER" id="PTHR12129:SF15">
    <property type="entry name" value="URONYL 2-SULFOTRANSFERASE"/>
    <property type="match status" value="1"/>
</dbReference>
<evidence type="ECO:0000256" key="8">
    <source>
        <dbReference type="ARBA" id="ARBA00023136"/>
    </source>
</evidence>
<evidence type="ECO:0008006" key="12">
    <source>
        <dbReference type="Google" id="ProtNLM"/>
    </source>
</evidence>
<dbReference type="GO" id="GO:0000139">
    <property type="term" value="C:Golgi membrane"/>
    <property type="evidence" value="ECO:0007669"/>
    <property type="project" value="UniProtKB-SubCell"/>
</dbReference>
<dbReference type="OMA" id="CASRTFI"/>
<dbReference type="SUPFAM" id="SSF52540">
    <property type="entry name" value="P-loop containing nucleoside triphosphate hydrolases"/>
    <property type="match status" value="1"/>
</dbReference>
<evidence type="ECO:0000256" key="2">
    <source>
        <dbReference type="ARBA" id="ARBA00010569"/>
    </source>
</evidence>
<evidence type="ECO:0000256" key="4">
    <source>
        <dbReference type="ARBA" id="ARBA00022692"/>
    </source>
</evidence>
<evidence type="ECO:0000256" key="9">
    <source>
        <dbReference type="ARBA" id="ARBA00023180"/>
    </source>
</evidence>
<evidence type="ECO:0000256" key="5">
    <source>
        <dbReference type="ARBA" id="ARBA00022968"/>
    </source>
</evidence>
<dbReference type="RefSeq" id="XP_030847982.1">
    <property type="nucleotide sequence ID" value="XM_030992122.1"/>
</dbReference>
<keyword evidence="11" id="KW-1185">Reference proteome</keyword>
<dbReference type="Pfam" id="PF03567">
    <property type="entry name" value="Sulfotransfer_2"/>
    <property type="match status" value="1"/>
</dbReference>
<dbReference type="GeneID" id="100888698"/>
<keyword evidence="8" id="KW-0472">Membrane</keyword>
<keyword evidence="5" id="KW-0735">Signal-anchor</keyword>
<dbReference type="Gene3D" id="3.40.50.300">
    <property type="entry name" value="P-loop containing nucleotide triphosphate hydrolases"/>
    <property type="match status" value="1"/>
</dbReference>
<evidence type="ECO:0000313" key="11">
    <source>
        <dbReference type="Proteomes" id="UP000007110"/>
    </source>
</evidence>
<evidence type="ECO:0000256" key="1">
    <source>
        <dbReference type="ARBA" id="ARBA00004323"/>
    </source>
</evidence>
<dbReference type="InParanoid" id="A0A7M7P8S2"/>
<keyword evidence="4" id="KW-0812">Transmembrane</keyword>
<reference evidence="10" key="2">
    <citation type="submission" date="2021-01" db="UniProtKB">
        <authorList>
            <consortium name="EnsemblMetazoa"/>
        </authorList>
    </citation>
    <scope>IDENTIFICATION</scope>
</reference>
<dbReference type="InterPro" id="IPR027417">
    <property type="entry name" value="P-loop_NTPase"/>
</dbReference>
<comment type="similarity">
    <text evidence="2">Belongs to the sulfotransferase 3 family.</text>
</comment>
<evidence type="ECO:0000313" key="10">
    <source>
        <dbReference type="EnsemblMetazoa" id="XP_030847982"/>
    </source>
</evidence>
<comment type="subcellular location">
    <subcellularLocation>
        <location evidence="1">Golgi apparatus membrane</location>
        <topology evidence="1">Single-pass type II membrane protein</topology>
    </subcellularLocation>
</comment>
<keyword evidence="3" id="KW-0808">Transferase</keyword>
<accession>A0A7M7P8S2</accession>
<keyword evidence="9" id="KW-0325">Glycoprotein</keyword>
<proteinExistence type="inferred from homology"/>
<dbReference type="AlphaFoldDB" id="A0A7M7P8S2"/>
<name>A0A7M7P8S2_STRPU</name>
<dbReference type="Proteomes" id="UP000007110">
    <property type="component" value="Unassembled WGS sequence"/>
</dbReference>
<evidence type="ECO:0000256" key="3">
    <source>
        <dbReference type="ARBA" id="ARBA00022679"/>
    </source>
</evidence>
<reference evidence="11" key="1">
    <citation type="submission" date="2015-02" db="EMBL/GenBank/DDBJ databases">
        <title>Genome sequencing for Strongylocentrotus purpuratus.</title>
        <authorList>
            <person name="Murali S."/>
            <person name="Liu Y."/>
            <person name="Vee V."/>
            <person name="English A."/>
            <person name="Wang M."/>
            <person name="Skinner E."/>
            <person name="Han Y."/>
            <person name="Muzny D.M."/>
            <person name="Worley K.C."/>
            <person name="Gibbs R.A."/>
        </authorList>
    </citation>
    <scope>NUCLEOTIDE SEQUENCE</scope>
</reference>
<dbReference type="PANTHER" id="PTHR12129">
    <property type="entry name" value="HEPARAN SULFATE 2-O-SULFOTRANSFERASE"/>
    <property type="match status" value="1"/>
</dbReference>
<organism evidence="10 11">
    <name type="scientific">Strongylocentrotus purpuratus</name>
    <name type="common">Purple sea urchin</name>
    <dbReference type="NCBI Taxonomy" id="7668"/>
    <lineage>
        <taxon>Eukaryota</taxon>
        <taxon>Metazoa</taxon>
        <taxon>Echinodermata</taxon>
        <taxon>Eleutherozoa</taxon>
        <taxon>Echinozoa</taxon>
        <taxon>Echinoidea</taxon>
        <taxon>Euechinoidea</taxon>
        <taxon>Echinacea</taxon>
        <taxon>Camarodonta</taxon>
        <taxon>Echinidea</taxon>
        <taxon>Strongylocentrotidae</taxon>
        <taxon>Strongylocentrotus</taxon>
    </lineage>
</organism>
<dbReference type="InterPro" id="IPR007734">
    <property type="entry name" value="Heparan_SO4_2-O-STrfase"/>
</dbReference>
<keyword evidence="6" id="KW-1133">Transmembrane helix</keyword>
<dbReference type="KEGG" id="spu:100888698"/>
<sequence length="264" mass="30938">MFVRMPKCASRTFIWTSVRLRQVHHFGKQVNFEYMLDDHPALKIRNLMDTTLQKAEKGAIIHGHFRYIDMYGSPKRPILVSMLRDPVDRFESHFYFMRNGDQDMSKEFVLKRLSPGMALPNETLDDCIEKDRGDCTSSLLRNMYVTSFCGYDPRCSEYPSFALEEAKRNVDKFLVIGVMEEYDLSMAVFEKLLPETFGGAAKIYEENKEHSMEKSKTNYKKQPSPKTYSILKQRMKYDYAFYDYVKKRLHKVAKKLRIGNCSGS</sequence>
<protein>
    <recommendedName>
        <fullName evidence="12">Uronyl 2-sulfotransferase</fullName>
    </recommendedName>
</protein>
<dbReference type="InterPro" id="IPR005331">
    <property type="entry name" value="Sulfotransferase"/>
</dbReference>
<dbReference type="GO" id="GO:0008146">
    <property type="term" value="F:sulfotransferase activity"/>
    <property type="evidence" value="ECO:0000318"/>
    <property type="project" value="GO_Central"/>
</dbReference>
<evidence type="ECO:0000256" key="7">
    <source>
        <dbReference type="ARBA" id="ARBA00023034"/>
    </source>
</evidence>
<evidence type="ECO:0000256" key="6">
    <source>
        <dbReference type="ARBA" id="ARBA00022989"/>
    </source>
</evidence>
<keyword evidence="7" id="KW-0333">Golgi apparatus</keyword>
<dbReference type="OrthoDB" id="10019582at2759"/>
<dbReference type="EnsemblMetazoa" id="XM_030992122">
    <property type="protein sequence ID" value="XP_030847982"/>
    <property type="gene ID" value="LOC100888698"/>
</dbReference>